<proteinExistence type="inferred from homology"/>
<feature type="transmembrane region" description="Helical" evidence="8">
    <location>
        <begin position="207"/>
        <end position="235"/>
    </location>
</feature>
<dbReference type="InterPro" id="IPR027470">
    <property type="entry name" value="Cation_efflux_CTD"/>
</dbReference>
<sequence>MPTLNNKSAMPLHMNQSQRLQLVICISLCFFIAEITVGFYTRSLALVADAFHYLNDLIGFIVAFAALKVAVPFYALISISNSNQISAKKDSPQDLSFGWQRSRLLGAFFNGVFLLALGVSIFLQSIERFVSLQRVDHPKLVLIIGCVGLALNIISASFLHEHDHSHNEIPGAVDTAVGTEDGTELVFALHDNHRHNNLQPSKRGHDLGMLGVLIHVIGDAANNVGVIISALVIWLTTYSARYYADPAVSMAIAIVILTTSIPLVRNSGRILLESVPSGINLDDVRHDLETIPGVLSVHELHVWRLNQEKALASVHVAISNETVSDFVQIAKTMNDCFHSYGIHSATVQPELGSALTSVSATSVDGQDDWSQLCQVKCGASCEVLTCCG</sequence>
<evidence type="ECO:0000259" key="10">
    <source>
        <dbReference type="Pfam" id="PF16916"/>
    </source>
</evidence>
<dbReference type="Gene3D" id="1.20.1510.10">
    <property type="entry name" value="Cation efflux protein transmembrane domain"/>
    <property type="match status" value="1"/>
</dbReference>
<keyword evidence="12" id="KW-1185">Reference proteome</keyword>
<evidence type="ECO:0008006" key="13">
    <source>
        <dbReference type="Google" id="ProtNLM"/>
    </source>
</evidence>
<dbReference type="GO" id="GO:0016020">
    <property type="term" value="C:membrane"/>
    <property type="evidence" value="ECO:0007669"/>
    <property type="project" value="UniProtKB-SubCell"/>
</dbReference>
<dbReference type="GO" id="GO:0006882">
    <property type="term" value="P:intracellular zinc ion homeostasis"/>
    <property type="evidence" value="ECO:0007669"/>
    <property type="project" value="TreeGrafter"/>
</dbReference>
<name>A0A364L5A0_TALAM</name>
<evidence type="ECO:0000256" key="5">
    <source>
        <dbReference type="ARBA" id="ARBA00022833"/>
    </source>
</evidence>
<dbReference type="InterPro" id="IPR002524">
    <property type="entry name" value="Cation_efflux"/>
</dbReference>
<comment type="caution">
    <text evidence="11">The sequence shown here is derived from an EMBL/GenBank/DDBJ whole genome shotgun (WGS) entry which is preliminary data.</text>
</comment>
<dbReference type="RefSeq" id="XP_040735513.1">
    <property type="nucleotide sequence ID" value="XM_040879658.1"/>
</dbReference>
<feature type="transmembrane region" description="Helical" evidence="8">
    <location>
        <begin position="20"/>
        <end position="40"/>
    </location>
</feature>
<organism evidence="11 12">
    <name type="scientific">Talaromyces amestolkiae</name>
    <dbReference type="NCBI Taxonomy" id="1196081"/>
    <lineage>
        <taxon>Eukaryota</taxon>
        <taxon>Fungi</taxon>
        <taxon>Dikarya</taxon>
        <taxon>Ascomycota</taxon>
        <taxon>Pezizomycotina</taxon>
        <taxon>Eurotiomycetes</taxon>
        <taxon>Eurotiomycetidae</taxon>
        <taxon>Eurotiales</taxon>
        <taxon>Trichocomaceae</taxon>
        <taxon>Talaromyces</taxon>
        <taxon>Talaromyces sect. Talaromyces</taxon>
    </lineage>
</organism>
<keyword evidence="4 8" id="KW-0812">Transmembrane</keyword>
<dbReference type="GeneID" id="63796225"/>
<feature type="domain" description="Cation efflux protein transmembrane" evidence="9">
    <location>
        <begin position="21"/>
        <end position="70"/>
    </location>
</feature>
<feature type="transmembrane region" description="Helical" evidence="8">
    <location>
        <begin position="104"/>
        <end position="126"/>
    </location>
</feature>
<dbReference type="NCBIfam" id="TIGR01297">
    <property type="entry name" value="CDF"/>
    <property type="match status" value="1"/>
</dbReference>
<dbReference type="EMBL" id="MIKG01000014">
    <property type="protein sequence ID" value="RAO70997.1"/>
    <property type="molecule type" value="Genomic_DNA"/>
</dbReference>
<dbReference type="InterPro" id="IPR058533">
    <property type="entry name" value="Cation_efflux_TM"/>
</dbReference>
<dbReference type="SUPFAM" id="SSF161111">
    <property type="entry name" value="Cation efflux protein transmembrane domain-like"/>
    <property type="match status" value="1"/>
</dbReference>
<feature type="transmembrane region" description="Helical" evidence="8">
    <location>
        <begin position="60"/>
        <end position="79"/>
    </location>
</feature>
<comment type="subcellular location">
    <subcellularLocation>
        <location evidence="1">Membrane</location>
        <topology evidence="1">Multi-pass membrane protein</topology>
    </subcellularLocation>
</comment>
<evidence type="ECO:0000256" key="4">
    <source>
        <dbReference type="ARBA" id="ARBA00022692"/>
    </source>
</evidence>
<dbReference type="Pfam" id="PF01545">
    <property type="entry name" value="Cation_efflux"/>
    <property type="match status" value="2"/>
</dbReference>
<gene>
    <name evidence="11" type="ORF">BHQ10_007009</name>
</gene>
<protein>
    <recommendedName>
        <fullName evidence="13">Cation efflux protein cytoplasmic domain-containing protein</fullName>
    </recommendedName>
</protein>
<keyword evidence="3" id="KW-0813">Transport</keyword>
<evidence type="ECO:0000256" key="6">
    <source>
        <dbReference type="ARBA" id="ARBA00022989"/>
    </source>
</evidence>
<dbReference type="AlphaFoldDB" id="A0A364L5A0"/>
<evidence type="ECO:0000256" key="2">
    <source>
        <dbReference type="ARBA" id="ARBA00008873"/>
    </source>
</evidence>
<keyword evidence="7 8" id="KW-0472">Membrane</keyword>
<dbReference type="PANTHER" id="PTHR45820">
    <property type="entry name" value="FI23527P1"/>
    <property type="match status" value="1"/>
</dbReference>
<dbReference type="GO" id="GO:0005385">
    <property type="term" value="F:zinc ion transmembrane transporter activity"/>
    <property type="evidence" value="ECO:0007669"/>
    <property type="project" value="TreeGrafter"/>
</dbReference>
<dbReference type="InterPro" id="IPR027469">
    <property type="entry name" value="Cation_efflux_TMD_sf"/>
</dbReference>
<feature type="domain" description="Cation efflux protein transmembrane" evidence="9">
    <location>
        <begin position="83"/>
        <end position="272"/>
    </location>
</feature>
<feature type="transmembrane region" description="Helical" evidence="8">
    <location>
        <begin position="247"/>
        <end position="264"/>
    </location>
</feature>
<feature type="domain" description="Cation efflux protein cytoplasmic" evidence="10">
    <location>
        <begin position="276"/>
        <end position="350"/>
    </location>
</feature>
<dbReference type="Pfam" id="PF16916">
    <property type="entry name" value="ZT_dimer"/>
    <property type="match status" value="1"/>
</dbReference>
<feature type="transmembrane region" description="Helical" evidence="8">
    <location>
        <begin position="138"/>
        <end position="159"/>
    </location>
</feature>
<dbReference type="Proteomes" id="UP000249363">
    <property type="component" value="Unassembled WGS sequence"/>
</dbReference>
<accession>A0A364L5A0</accession>
<dbReference type="InterPro" id="IPR036837">
    <property type="entry name" value="Cation_efflux_CTD_sf"/>
</dbReference>
<dbReference type="OrthoDB" id="9944568at2759"/>
<evidence type="ECO:0000256" key="7">
    <source>
        <dbReference type="ARBA" id="ARBA00023136"/>
    </source>
</evidence>
<keyword evidence="5" id="KW-0862">Zinc</keyword>
<evidence type="ECO:0000256" key="3">
    <source>
        <dbReference type="ARBA" id="ARBA00022448"/>
    </source>
</evidence>
<evidence type="ECO:0000256" key="8">
    <source>
        <dbReference type="SAM" id="Phobius"/>
    </source>
</evidence>
<keyword evidence="6 8" id="KW-1133">Transmembrane helix</keyword>
<evidence type="ECO:0000313" key="12">
    <source>
        <dbReference type="Proteomes" id="UP000249363"/>
    </source>
</evidence>
<evidence type="ECO:0000256" key="1">
    <source>
        <dbReference type="ARBA" id="ARBA00004141"/>
    </source>
</evidence>
<evidence type="ECO:0000259" key="9">
    <source>
        <dbReference type="Pfam" id="PF01545"/>
    </source>
</evidence>
<dbReference type="PANTHER" id="PTHR45820:SF5">
    <property type="entry name" value="DIFFUSION FACILITATOR FAMILY METAL ION TRANSPORTER, PUTATIVE-RELATED"/>
    <property type="match status" value="1"/>
</dbReference>
<dbReference type="STRING" id="1196081.A0A364L5A0"/>
<comment type="similarity">
    <text evidence="2">Belongs to the cation diffusion facilitator (CDF) transporter (TC 2.A.4) family. SLC30A subfamily.</text>
</comment>
<dbReference type="SUPFAM" id="SSF160240">
    <property type="entry name" value="Cation efflux protein cytoplasmic domain-like"/>
    <property type="match status" value="1"/>
</dbReference>
<reference evidence="11 12" key="1">
    <citation type="journal article" date="2017" name="Biotechnol. Biofuels">
        <title>Differential beta-glucosidase expression as a function of carbon source availability in Talaromyces amestolkiae: a genomic and proteomic approach.</title>
        <authorList>
            <person name="de Eugenio L.I."/>
            <person name="Mendez-Liter J.A."/>
            <person name="Nieto-Dominguez M."/>
            <person name="Alonso L."/>
            <person name="Gil-Munoz J."/>
            <person name="Barriuso J."/>
            <person name="Prieto A."/>
            <person name="Martinez M.J."/>
        </authorList>
    </citation>
    <scope>NUCLEOTIDE SEQUENCE [LARGE SCALE GENOMIC DNA]</scope>
    <source>
        <strain evidence="11 12">CIB</strain>
    </source>
</reference>
<evidence type="ECO:0000313" key="11">
    <source>
        <dbReference type="EMBL" id="RAO70997.1"/>
    </source>
</evidence>